<evidence type="ECO:0000313" key="3">
    <source>
        <dbReference type="Proteomes" id="UP000541154"/>
    </source>
</evidence>
<dbReference type="EMBL" id="SPNV01000179">
    <property type="protein sequence ID" value="KAF5859089.1"/>
    <property type="molecule type" value="Genomic_DNA"/>
</dbReference>
<dbReference type="Proteomes" id="UP000541154">
    <property type="component" value="Unassembled WGS sequence"/>
</dbReference>
<comment type="caution">
    <text evidence="2">The sequence shown here is derived from an EMBL/GenBank/DDBJ whole genome shotgun (WGS) entry which is preliminary data.</text>
</comment>
<accession>A0A8H6A182</accession>
<evidence type="ECO:0000256" key="1">
    <source>
        <dbReference type="SAM" id="MobiDB-lite"/>
    </source>
</evidence>
<evidence type="ECO:0000313" key="2">
    <source>
        <dbReference type="EMBL" id="KAF5859089.1"/>
    </source>
</evidence>
<keyword evidence="3" id="KW-1185">Reference proteome</keyword>
<feature type="region of interest" description="Disordered" evidence="1">
    <location>
        <begin position="1"/>
        <end position="26"/>
    </location>
</feature>
<sequence>MQTLQEPNSHRHFRSAVKNAAPNSHDQTRFATPAVKIGCAKPGIHYNQILSTLLGRAKTPAEAQTSLKVYDQVRRPPTRRIDEASRDTGLIAAGLGETKRLNLADLRAKLQPRWDSIIDSDNEKHRDEALELLVRELKS</sequence>
<proteinExistence type="predicted"/>
<gene>
    <name evidence="2" type="ORF">ETB97_003331</name>
</gene>
<reference evidence="2 3" key="1">
    <citation type="submission" date="2019-04" db="EMBL/GenBank/DDBJ databases">
        <title>Aspergillus burnettii sp. nov., novel species from soil in southeast Queensland.</title>
        <authorList>
            <person name="Gilchrist C.L.M."/>
            <person name="Pitt J.I."/>
            <person name="Lange L."/>
            <person name="Lacey H.J."/>
            <person name="Vuong D."/>
            <person name="Midgley D.J."/>
            <person name="Greenfield P."/>
            <person name="Bradbury M."/>
            <person name="Lacey E."/>
            <person name="Busk P.K."/>
            <person name="Pilgaard B."/>
            <person name="Chooi Y.H."/>
            <person name="Piggott A.M."/>
        </authorList>
    </citation>
    <scope>NUCLEOTIDE SEQUENCE [LARGE SCALE GENOMIC DNA]</scope>
    <source>
        <strain evidence="2 3">FRR 5400</strain>
    </source>
</reference>
<name>A0A8H6A182_PETAA</name>
<organism evidence="2 3">
    <name type="scientific">Petromyces alliaceus</name>
    <name type="common">Aspergillus alliaceus</name>
    <dbReference type="NCBI Taxonomy" id="209559"/>
    <lineage>
        <taxon>Eukaryota</taxon>
        <taxon>Fungi</taxon>
        <taxon>Dikarya</taxon>
        <taxon>Ascomycota</taxon>
        <taxon>Pezizomycotina</taxon>
        <taxon>Eurotiomycetes</taxon>
        <taxon>Eurotiomycetidae</taxon>
        <taxon>Eurotiales</taxon>
        <taxon>Aspergillaceae</taxon>
        <taxon>Aspergillus</taxon>
        <taxon>Aspergillus subgen. Circumdati</taxon>
    </lineage>
</organism>
<protein>
    <submittedName>
        <fullName evidence="2">Uncharacterized protein</fullName>
    </submittedName>
</protein>
<dbReference type="AlphaFoldDB" id="A0A8H6A182"/>